<keyword evidence="4 6" id="KW-1133">Transmembrane helix</keyword>
<feature type="transmembrane region" description="Helical" evidence="6">
    <location>
        <begin position="65"/>
        <end position="89"/>
    </location>
</feature>
<name>A0A1M6H6B5_9FLAO</name>
<feature type="transmembrane region" description="Helical" evidence="6">
    <location>
        <begin position="168"/>
        <end position="187"/>
    </location>
</feature>
<dbReference type="Pfam" id="PF01943">
    <property type="entry name" value="Polysacc_synt"/>
    <property type="match status" value="1"/>
</dbReference>
<dbReference type="STRING" id="1118202.SAMN05443429_11142"/>
<dbReference type="GO" id="GO:0005886">
    <property type="term" value="C:plasma membrane"/>
    <property type="evidence" value="ECO:0007669"/>
    <property type="project" value="UniProtKB-SubCell"/>
</dbReference>
<feature type="transmembrane region" description="Helical" evidence="6">
    <location>
        <begin position="316"/>
        <end position="337"/>
    </location>
</feature>
<feature type="transmembrane region" description="Helical" evidence="6">
    <location>
        <begin position="408"/>
        <end position="430"/>
    </location>
</feature>
<organism evidence="7 8">
    <name type="scientific">Cruoricaptor ignavus</name>
    <dbReference type="NCBI Taxonomy" id="1118202"/>
    <lineage>
        <taxon>Bacteria</taxon>
        <taxon>Pseudomonadati</taxon>
        <taxon>Bacteroidota</taxon>
        <taxon>Flavobacteriia</taxon>
        <taxon>Flavobacteriales</taxon>
        <taxon>Weeksellaceae</taxon>
        <taxon>Cruoricaptor</taxon>
    </lineage>
</organism>
<keyword evidence="5 6" id="KW-0472">Membrane</keyword>
<keyword evidence="2" id="KW-1003">Cell membrane</keyword>
<comment type="subcellular location">
    <subcellularLocation>
        <location evidence="1">Cell membrane</location>
        <topology evidence="1">Multi-pass membrane protein</topology>
    </subcellularLocation>
</comment>
<dbReference type="InterPro" id="IPR050833">
    <property type="entry name" value="Poly_Biosynth_Transport"/>
</dbReference>
<feature type="transmembrane region" description="Helical" evidence="6">
    <location>
        <begin position="30"/>
        <end position="53"/>
    </location>
</feature>
<proteinExistence type="predicted"/>
<dbReference type="AlphaFoldDB" id="A0A1M6H6B5"/>
<evidence type="ECO:0000256" key="5">
    <source>
        <dbReference type="ARBA" id="ARBA00023136"/>
    </source>
</evidence>
<dbReference type="PANTHER" id="PTHR30250:SF11">
    <property type="entry name" value="O-ANTIGEN TRANSPORTER-RELATED"/>
    <property type="match status" value="1"/>
</dbReference>
<dbReference type="Proteomes" id="UP000184335">
    <property type="component" value="Unassembled WGS sequence"/>
</dbReference>
<feature type="transmembrane region" description="Helical" evidence="6">
    <location>
        <begin position="207"/>
        <end position="226"/>
    </location>
</feature>
<feature type="transmembrane region" description="Helical" evidence="6">
    <location>
        <begin position="349"/>
        <end position="371"/>
    </location>
</feature>
<dbReference type="InterPro" id="IPR002797">
    <property type="entry name" value="Polysacc_synth"/>
</dbReference>
<feature type="transmembrane region" description="Helical" evidence="6">
    <location>
        <begin position="466"/>
        <end position="482"/>
    </location>
</feature>
<evidence type="ECO:0000313" key="8">
    <source>
        <dbReference type="Proteomes" id="UP000184335"/>
    </source>
</evidence>
<feature type="transmembrane region" description="Helical" evidence="6">
    <location>
        <begin position="442"/>
        <end position="460"/>
    </location>
</feature>
<keyword evidence="3 6" id="KW-0812">Transmembrane</keyword>
<evidence type="ECO:0000313" key="7">
    <source>
        <dbReference type="EMBL" id="SHJ17712.1"/>
    </source>
</evidence>
<evidence type="ECO:0000256" key="1">
    <source>
        <dbReference type="ARBA" id="ARBA00004651"/>
    </source>
</evidence>
<sequence length="495" mass="57381">MSNSISTLTSTFIITFAKISILKKLLGETIIYGIGAILPRVITFLLNPLYINYIDKESFAQFGNLYAWIAYVNILLTFGFETSFFRFSAEDENRKKAFNTSYWFIFGLAASFLVMVLLFSNPLSVMMDYADNPEFIRWCAIIAFFDAICTIPFAWLRFHNMPVRYSAIRLLSIVIQTVIVIALFRFIPKETSELLGMKTQVAYPFFSNMVASIATFLMLLPIALKVKLEFSRELFGRMFRYSWPVMIAGLAFMFNENFDKLIQYYKIPKADAGAYSGCYKLAVLMTLFVTAYRMGIEPFFFKQMKNDNAKITYAKITEYFAFFASIVAMGIIANISWLKRLFIPDSSYWTAIDIVPIIVIANLFFGIYYNLSTWYKVTDQTKYGTVISWLGALITIALHFLFLEKYGFMASAWITLFAYFVMMLTSYFLGQKHYPIPYRSRKISAFLILLTIFAFISVKIFNYNFWIGNLLFLLYTAILIFSEKDFILSRLKIKN</sequence>
<dbReference type="EMBL" id="FQYI01000011">
    <property type="protein sequence ID" value="SHJ17712.1"/>
    <property type="molecule type" value="Genomic_DNA"/>
</dbReference>
<reference evidence="7 8" key="1">
    <citation type="submission" date="2016-11" db="EMBL/GenBank/DDBJ databases">
        <authorList>
            <person name="Jaros S."/>
            <person name="Januszkiewicz K."/>
            <person name="Wedrychowicz H."/>
        </authorList>
    </citation>
    <scope>NUCLEOTIDE SEQUENCE [LARGE SCALE GENOMIC DNA]</scope>
    <source>
        <strain evidence="7 8">DSM 25479</strain>
    </source>
</reference>
<dbReference type="PANTHER" id="PTHR30250">
    <property type="entry name" value="PST FAMILY PREDICTED COLANIC ACID TRANSPORTER"/>
    <property type="match status" value="1"/>
</dbReference>
<gene>
    <name evidence="7" type="ORF">SAMN05443429_11142</name>
</gene>
<evidence type="ECO:0000256" key="6">
    <source>
        <dbReference type="SAM" id="Phobius"/>
    </source>
</evidence>
<evidence type="ECO:0000256" key="4">
    <source>
        <dbReference type="ARBA" id="ARBA00022989"/>
    </source>
</evidence>
<feature type="transmembrane region" description="Helical" evidence="6">
    <location>
        <begin position="383"/>
        <end position="402"/>
    </location>
</feature>
<feature type="transmembrane region" description="Helical" evidence="6">
    <location>
        <begin position="238"/>
        <end position="254"/>
    </location>
</feature>
<feature type="transmembrane region" description="Helical" evidence="6">
    <location>
        <begin position="135"/>
        <end position="156"/>
    </location>
</feature>
<protein>
    <submittedName>
        <fullName evidence="7">Membrane protein involved in the export of O-antigen and teichoic acid</fullName>
    </submittedName>
</protein>
<feature type="transmembrane region" description="Helical" evidence="6">
    <location>
        <begin position="101"/>
        <end position="123"/>
    </location>
</feature>
<keyword evidence="8" id="KW-1185">Reference proteome</keyword>
<feature type="transmembrane region" description="Helical" evidence="6">
    <location>
        <begin position="274"/>
        <end position="295"/>
    </location>
</feature>
<evidence type="ECO:0000256" key="2">
    <source>
        <dbReference type="ARBA" id="ARBA00022475"/>
    </source>
</evidence>
<accession>A0A1M6H6B5</accession>
<evidence type="ECO:0000256" key="3">
    <source>
        <dbReference type="ARBA" id="ARBA00022692"/>
    </source>
</evidence>